<name>A0AA41EDR7_9BURK</name>
<dbReference type="Proteomes" id="UP000682266">
    <property type="component" value="Unassembled WGS sequence"/>
</dbReference>
<comment type="caution">
    <text evidence="2">The sequence shown here is derived from an EMBL/GenBank/DDBJ whole genome shotgun (WGS) entry which is preliminary data.</text>
</comment>
<evidence type="ECO:0000256" key="1">
    <source>
        <dbReference type="SAM" id="MobiDB-lite"/>
    </source>
</evidence>
<evidence type="ECO:0000313" key="2">
    <source>
        <dbReference type="EMBL" id="MBR8133063.1"/>
    </source>
</evidence>
<dbReference type="EMBL" id="JAGSVG010000035">
    <property type="protein sequence ID" value="MBR8133063.1"/>
    <property type="molecule type" value="Genomic_DNA"/>
</dbReference>
<evidence type="ECO:0000313" key="3">
    <source>
        <dbReference type="Proteomes" id="UP000682266"/>
    </source>
</evidence>
<feature type="region of interest" description="Disordered" evidence="1">
    <location>
        <begin position="321"/>
        <end position="364"/>
    </location>
</feature>
<dbReference type="AlphaFoldDB" id="A0AA41EDR7"/>
<accession>A0AA41EDR7</accession>
<gene>
    <name evidence="2" type="ORF">KDW93_29620</name>
</gene>
<feature type="region of interest" description="Disordered" evidence="1">
    <location>
        <begin position="1"/>
        <end position="48"/>
    </location>
</feature>
<sequence>MALARDAFGREIVDSSGSGDPARQDGALPQAAPAGGPGASAPPKEKATDAIGRRAAALADAIDFPTFVASLVHGTYDAIVDSSIKQVESFADLVGAVAKPLDQFAQENVTDGQARAWLVEQYPHDVTLMQDGGEYRLAPAVRPSDDDAAPAPAWLADFGAADGAFDAQTLESVVLPRARERVAQHRLSTLSTMVLLGMQRVVVKDGTIAASLNFQAKARDRAAVQYATSNDPSSGQTTWGGRGTSGDVVTTVSTVAVNAQTDTDLKATLTGKVSINFASETLPLDRFVDEASRNLLERHSRPAARIAPPAATAAQPAVPVAASAPAAPPALAAVPAASAAPAAPAASAAPAAPVAPASARGEPA</sequence>
<proteinExistence type="predicted"/>
<organism evidence="2 3">
    <name type="scientific">Burkholderia ambifaria</name>
    <dbReference type="NCBI Taxonomy" id="152480"/>
    <lineage>
        <taxon>Bacteria</taxon>
        <taxon>Pseudomonadati</taxon>
        <taxon>Pseudomonadota</taxon>
        <taxon>Betaproteobacteria</taxon>
        <taxon>Burkholderiales</taxon>
        <taxon>Burkholderiaceae</taxon>
        <taxon>Burkholderia</taxon>
        <taxon>Burkholderia cepacia complex</taxon>
    </lineage>
</organism>
<feature type="compositionally biased region" description="Low complexity" evidence="1">
    <location>
        <begin position="26"/>
        <end position="42"/>
    </location>
</feature>
<reference evidence="2" key="1">
    <citation type="submission" date="2021-04" db="EMBL/GenBank/DDBJ databases">
        <title>A collection of bacterial strains from the Burkholderia cepacia Research Laboratory and Repository.</title>
        <authorList>
            <person name="Lipuma J."/>
            <person name="Spilker T."/>
        </authorList>
    </citation>
    <scope>NUCLEOTIDE SEQUENCE</scope>
    <source>
        <strain evidence="2">AU36012</strain>
    </source>
</reference>
<dbReference type="RefSeq" id="WP_105786204.1">
    <property type="nucleotide sequence ID" value="NZ_CADERF010000025.1"/>
</dbReference>
<protein>
    <submittedName>
        <fullName evidence="2">Uncharacterized protein</fullName>
    </submittedName>
</protein>